<dbReference type="EMBL" id="FQXT01000006">
    <property type="protein sequence ID" value="SHI24716.1"/>
    <property type="molecule type" value="Genomic_DNA"/>
</dbReference>
<dbReference type="PANTHER" id="PTHR42685">
    <property type="entry name" value="GERANYLGERANYL DIPHOSPHATE REDUCTASE"/>
    <property type="match status" value="1"/>
</dbReference>
<dbReference type="PANTHER" id="PTHR42685:SF22">
    <property type="entry name" value="CONDITIONED MEDIUM FACTOR RECEPTOR 1"/>
    <property type="match status" value="1"/>
</dbReference>
<dbReference type="Proteomes" id="UP000290037">
    <property type="component" value="Unassembled WGS sequence"/>
</dbReference>
<accession>A0A1M5ZKG6</accession>
<reference evidence="2" key="1">
    <citation type="submission" date="2016-11" db="EMBL/GenBank/DDBJ databases">
        <authorList>
            <person name="Jaros S."/>
            <person name="Januszkiewicz K."/>
            <person name="Wedrychowicz H."/>
        </authorList>
    </citation>
    <scope>NUCLEOTIDE SEQUENCE [LARGE SCALE GENOMIC DNA]</scope>
    <source>
        <strain evidence="2">DSM 19859</strain>
    </source>
</reference>
<protein>
    <submittedName>
        <fullName evidence="2">Dehydrogenase (Flavoprotein)</fullName>
    </submittedName>
    <submittedName>
        <fullName evidence="1">Flavin-dependent dehydrogenase</fullName>
    </submittedName>
</protein>
<evidence type="ECO:0000313" key="2">
    <source>
        <dbReference type="EMBL" id="SHI24716.1"/>
    </source>
</evidence>
<gene>
    <name evidence="1" type="ORF">DSM01_2944</name>
    <name evidence="2" type="ORF">SAMN04487999_3191</name>
</gene>
<evidence type="ECO:0000313" key="4">
    <source>
        <dbReference type="Proteomes" id="UP000290037"/>
    </source>
</evidence>
<organism evidence="2 3">
    <name type="scientific">Leeuwenhoekiella palythoae</name>
    <dbReference type="NCBI Taxonomy" id="573501"/>
    <lineage>
        <taxon>Bacteria</taxon>
        <taxon>Pseudomonadati</taxon>
        <taxon>Bacteroidota</taxon>
        <taxon>Flavobacteriia</taxon>
        <taxon>Flavobacteriales</taxon>
        <taxon>Flavobacteriaceae</taxon>
        <taxon>Leeuwenhoekiella</taxon>
    </lineage>
</organism>
<dbReference type="Pfam" id="PF13450">
    <property type="entry name" value="NAD_binding_8"/>
    <property type="match status" value="1"/>
</dbReference>
<dbReference type="RefSeq" id="WP_072984761.1">
    <property type="nucleotide sequence ID" value="NZ_FQXT01000006.1"/>
</dbReference>
<dbReference type="InterPro" id="IPR036188">
    <property type="entry name" value="FAD/NAD-bd_sf"/>
</dbReference>
<dbReference type="OrthoDB" id="1142316at2"/>
<dbReference type="InterPro" id="IPR050407">
    <property type="entry name" value="Geranylgeranyl_reductase"/>
</dbReference>
<proteinExistence type="predicted"/>
<name>A0A1M5ZKG6_9FLAO</name>
<evidence type="ECO:0000313" key="1">
    <source>
        <dbReference type="EMBL" id="RXG27825.1"/>
    </source>
</evidence>
<dbReference type="STRING" id="573501.SAMN04487999_3191"/>
<reference evidence="1 4" key="3">
    <citation type="submission" date="2018-07" db="EMBL/GenBank/DDBJ databases">
        <title>Leeuwenhoekiella genomics.</title>
        <authorList>
            <person name="Tahon G."/>
            <person name="Willems A."/>
        </authorList>
    </citation>
    <scope>NUCLEOTIDE SEQUENCE [LARGE SCALE GENOMIC DNA]</scope>
    <source>
        <strain evidence="1 4">LMG 24856</strain>
    </source>
</reference>
<keyword evidence="4" id="KW-1185">Reference proteome</keyword>
<dbReference type="Proteomes" id="UP000184240">
    <property type="component" value="Unassembled WGS sequence"/>
</dbReference>
<evidence type="ECO:0000313" key="3">
    <source>
        <dbReference type="Proteomes" id="UP000184240"/>
    </source>
</evidence>
<dbReference type="SUPFAM" id="SSF51905">
    <property type="entry name" value="FAD/NAD(P)-binding domain"/>
    <property type="match status" value="1"/>
</dbReference>
<dbReference type="PRINTS" id="PR00420">
    <property type="entry name" value="RNGMNOXGNASE"/>
</dbReference>
<dbReference type="Gene3D" id="3.50.50.60">
    <property type="entry name" value="FAD/NAD(P)-binding domain"/>
    <property type="match status" value="1"/>
</dbReference>
<reference evidence="3" key="2">
    <citation type="submission" date="2016-11" db="EMBL/GenBank/DDBJ databases">
        <authorList>
            <person name="Varghese N."/>
            <person name="Submissions S."/>
        </authorList>
    </citation>
    <scope>NUCLEOTIDE SEQUENCE [LARGE SCALE GENOMIC DNA]</scope>
    <source>
        <strain evidence="3">DSM 19859</strain>
    </source>
</reference>
<sequence>MKKSFNIAIIGAGLAGLTAAIHLRKSGFDVLLFEKEHFPKHKVCGEYLSNEILPYWNYLGVDPLQWGAVAIDHLALSAVNGNSLDIKLPLGGFGISRYELDHHLLEYALSLGCTLIPQTVEDIHFAENTFSVSTKDQQEFKAHLVIGAFGKRSNLDFKLDRNFTNSKNNWLAVKAHYAGEIRSDQVSLHNFKGGYCGISRVENHKINVCYLTRTEAFKPFKNIEEFQQKVLCENPHLRKFFSQAESLLDQPLSISQIAFQSKPSVENHMLMCGDSAGLIHPLCGNGMAMAVISAKLASECICEYVNQDWSRSELEQHYEQLWKRTFTNRLRAGNLLQRALQNDSLTSTGIQVLKHLPKVTQKLIQTTHGKPLKI</sequence>
<dbReference type="AlphaFoldDB" id="A0A1M5ZKG6"/>
<dbReference type="EMBL" id="QOVN01000006">
    <property type="protein sequence ID" value="RXG27825.1"/>
    <property type="molecule type" value="Genomic_DNA"/>
</dbReference>